<sequence>MTKAIYLEVTEMEETIHKVRHWVSVFRKLKHLGVSRFGYRAWQNVSFLIQKRDVKPSKQKKIYIPEKSLLGHFQKY</sequence>
<protein>
    <recommendedName>
        <fullName evidence="3">Transposase</fullName>
    </recommendedName>
</protein>
<accession>A0A0V8QE11</accession>
<name>A0A0V8QE11_9FIRM</name>
<gene>
    <name evidence="1" type="ORF">ASU35_11570</name>
</gene>
<evidence type="ECO:0008006" key="3">
    <source>
        <dbReference type="Google" id="ProtNLM"/>
    </source>
</evidence>
<reference evidence="1 2" key="1">
    <citation type="submission" date="2015-11" db="EMBL/GenBank/DDBJ databases">
        <title>Butyribacter intestini gen. nov., sp. nov., a butyric acid-producing bacterium of the family Lachnospiraceae isolated from the human faeces.</title>
        <authorList>
            <person name="Zou Y."/>
            <person name="Xue W."/>
            <person name="Luo G."/>
            <person name="Lv M."/>
        </authorList>
    </citation>
    <scope>NUCLEOTIDE SEQUENCE [LARGE SCALE GENOMIC DNA]</scope>
    <source>
        <strain evidence="1 2">ACET-33324</strain>
    </source>
</reference>
<evidence type="ECO:0000313" key="1">
    <source>
        <dbReference type="EMBL" id="KSV58815.1"/>
    </source>
</evidence>
<dbReference type="AlphaFoldDB" id="A0A0V8QE11"/>
<dbReference type="Proteomes" id="UP000054874">
    <property type="component" value="Unassembled WGS sequence"/>
</dbReference>
<keyword evidence="2" id="KW-1185">Reference proteome</keyword>
<comment type="caution">
    <text evidence="1">The sequence shown here is derived from an EMBL/GenBank/DDBJ whole genome shotgun (WGS) entry which is preliminary data.</text>
</comment>
<proteinExistence type="predicted"/>
<organism evidence="1 2">
    <name type="scientific">Acetivibrio ethanolgignens</name>
    <dbReference type="NCBI Taxonomy" id="290052"/>
    <lineage>
        <taxon>Bacteria</taxon>
        <taxon>Bacillati</taxon>
        <taxon>Bacillota</taxon>
        <taxon>Clostridia</taxon>
        <taxon>Eubacteriales</taxon>
        <taxon>Oscillospiraceae</taxon>
        <taxon>Acetivibrio</taxon>
    </lineage>
</organism>
<dbReference type="EMBL" id="LNAM01000160">
    <property type="protein sequence ID" value="KSV58815.1"/>
    <property type="molecule type" value="Genomic_DNA"/>
</dbReference>
<evidence type="ECO:0000313" key="2">
    <source>
        <dbReference type="Proteomes" id="UP000054874"/>
    </source>
</evidence>